<gene>
    <name evidence="2" type="ORF">BN1708_012100</name>
</gene>
<accession>A0A0G4L6D7</accession>
<dbReference type="Pfam" id="PF10295">
    <property type="entry name" value="DUF2406"/>
    <property type="match status" value="1"/>
</dbReference>
<feature type="compositionally biased region" description="Polar residues" evidence="1">
    <location>
        <begin position="25"/>
        <end position="43"/>
    </location>
</feature>
<evidence type="ECO:0000313" key="2">
    <source>
        <dbReference type="EMBL" id="CRK17543.1"/>
    </source>
</evidence>
<feature type="compositionally biased region" description="Low complexity" evidence="1">
    <location>
        <begin position="122"/>
        <end position="198"/>
    </location>
</feature>
<feature type="compositionally biased region" description="Polar residues" evidence="1">
    <location>
        <begin position="499"/>
        <end position="528"/>
    </location>
</feature>
<evidence type="ECO:0000313" key="3">
    <source>
        <dbReference type="Proteomes" id="UP000044602"/>
    </source>
</evidence>
<dbReference type="InterPro" id="IPR018809">
    <property type="entry name" value="DUF2406"/>
</dbReference>
<feature type="region of interest" description="Disordered" evidence="1">
    <location>
        <begin position="1"/>
        <end position="230"/>
    </location>
</feature>
<reference evidence="2 3" key="1">
    <citation type="submission" date="2015-05" db="EMBL/GenBank/DDBJ databases">
        <authorList>
            <person name="Wang D.B."/>
            <person name="Wang M."/>
        </authorList>
    </citation>
    <scope>NUCLEOTIDE SEQUENCE [LARGE SCALE GENOMIC DNA]</scope>
    <source>
        <strain evidence="2">VL1</strain>
    </source>
</reference>
<evidence type="ECO:0008006" key="4">
    <source>
        <dbReference type="Google" id="ProtNLM"/>
    </source>
</evidence>
<keyword evidence="3" id="KW-1185">Reference proteome</keyword>
<feature type="compositionally biased region" description="Low complexity" evidence="1">
    <location>
        <begin position="45"/>
        <end position="97"/>
    </location>
</feature>
<name>A0A0G4L6D7_VERLO</name>
<dbReference type="PANTHER" id="PTHR28186:SF1">
    <property type="entry name" value="MEIOTICALLY UP-REGULATED GENE 9 PROTEIN"/>
    <property type="match status" value="1"/>
</dbReference>
<dbReference type="AlphaFoldDB" id="A0A0G4L6D7"/>
<proteinExistence type="predicted"/>
<sequence length="630" mass="70039">MADLHQDSRHPLPPPPPSHEHYPHQDTSYDYNQQQRQQTSPISPQQPAFAQQPPRQPQQYQQQQLQQLQQQIRQPPAAQIAHQQKPSKSRTFSFGSGKSRRSSKGDTRAPSLILHMSYDYNQQQQQQPQQQQQQQQRQQTSPISPQQPAFAQQPPRHPQQYQQQQLQQLQQQIRQPPAAQIAHQQKPSKSRTFSFGSGKSRRSSTSHPKYDDTHETSAEKESHRLHSKADPTMAISEAEPAAVQAMTKSSLAPLRAIQHRDSYGNAIADPDRSNPTRSRWERPLDTIRSFEAAIDGGYSRKSMIRSDTESTPQNGRRSSYYAGNNGARYPQDSYYGGRPNSVRPESTHMDYNSPNRSGYFDGSHGQGGYGPGPSRQRAPRMNSEPMNGFGRGGQQVYPIPHKDRSYETVTTAAGSDNGARYPQDSYYGGRPNSVRPESTHMDYNSPNRSGYFDGSYGQGGYGPGPSRQRAPRMNSEPMNGYGRGGQQVYPIPHKDRSYETVTTAAGSGHSEQAGYQTDPTSSDNSSIDRVSPAKRAEPTNDYGIGFNQQGSYQPAAFNNYASGANGAGPSGANYRPAPMTNSNSAVPPAAPQKLGGGMLRKQTTQQSTQSRPDVGEKRKSWFSRRFSKAN</sequence>
<feature type="compositionally biased region" description="Basic residues" evidence="1">
    <location>
        <begin position="620"/>
        <end position="630"/>
    </location>
</feature>
<dbReference type="PANTHER" id="PTHR28186">
    <property type="entry name" value="MEIOTICALLY UP-REGULATED GENE 9 PROTEIN"/>
    <property type="match status" value="1"/>
</dbReference>
<dbReference type="Proteomes" id="UP000044602">
    <property type="component" value="Unassembled WGS sequence"/>
</dbReference>
<organism evidence="2 3">
    <name type="scientific">Verticillium longisporum</name>
    <name type="common">Verticillium dahliae var. longisporum</name>
    <dbReference type="NCBI Taxonomy" id="100787"/>
    <lineage>
        <taxon>Eukaryota</taxon>
        <taxon>Fungi</taxon>
        <taxon>Dikarya</taxon>
        <taxon>Ascomycota</taxon>
        <taxon>Pezizomycotina</taxon>
        <taxon>Sordariomycetes</taxon>
        <taxon>Hypocreomycetidae</taxon>
        <taxon>Glomerellales</taxon>
        <taxon>Plectosphaerellaceae</taxon>
        <taxon>Verticillium</taxon>
    </lineage>
</organism>
<dbReference type="EMBL" id="CVQH01008668">
    <property type="protein sequence ID" value="CRK17543.1"/>
    <property type="molecule type" value="Genomic_DNA"/>
</dbReference>
<feature type="compositionally biased region" description="Basic and acidic residues" evidence="1">
    <location>
        <begin position="208"/>
        <end position="229"/>
    </location>
</feature>
<feature type="region of interest" description="Disordered" evidence="1">
    <location>
        <begin position="563"/>
        <end position="630"/>
    </location>
</feature>
<protein>
    <recommendedName>
        <fullName evidence="4">DUF2406 domain-containing protein</fullName>
    </recommendedName>
</protein>
<feature type="region of interest" description="Disordered" evidence="1">
    <location>
        <begin position="300"/>
        <end position="399"/>
    </location>
</feature>
<feature type="region of interest" description="Disordered" evidence="1">
    <location>
        <begin position="413"/>
        <end position="546"/>
    </location>
</feature>
<evidence type="ECO:0000256" key="1">
    <source>
        <dbReference type="SAM" id="MobiDB-lite"/>
    </source>
</evidence>
<feature type="compositionally biased region" description="Basic and acidic residues" evidence="1">
    <location>
        <begin position="1"/>
        <end position="10"/>
    </location>
</feature>